<reference evidence="1" key="1">
    <citation type="submission" date="2017-07" db="EMBL/GenBank/DDBJ databases">
        <title>Taro Niue Genome Assembly and Annotation.</title>
        <authorList>
            <person name="Atibalentja N."/>
            <person name="Keating K."/>
            <person name="Fields C.J."/>
        </authorList>
    </citation>
    <scope>NUCLEOTIDE SEQUENCE</scope>
    <source>
        <strain evidence="1">Niue_2</strain>
        <tissue evidence="1">Leaf</tissue>
    </source>
</reference>
<sequence length="96" mass="10541">MICFHNDSIKGRPGGIQGAVSSSSGCEEKTSCGWVLARCQGLSPEKSPEHSEEVYRARHYAEEDDEGDIDVEVLTDGVLKLMAMLKQLAVHARNHK</sequence>
<comment type="caution">
    <text evidence="1">The sequence shown here is derived from an EMBL/GenBank/DDBJ whole genome shotgun (WGS) entry which is preliminary data.</text>
</comment>
<evidence type="ECO:0000313" key="1">
    <source>
        <dbReference type="EMBL" id="MQL93850.1"/>
    </source>
</evidence>
<gene>
    <name evidence="1" type="ORF">Taro_026498</name>
</gene>
<organism evidence="1 2">
    <name type="scientific">Colocasia esculenta</name>
    <name type="common">Wild taro</name>
    <name type="synonym">Arum esculentum</name>
    <dbReference type="NCBI Taxonomy" id="4460"/>
    <lineage>
        <taxon>Eukaryota</taxon>
        <taxon>Viridiplantae</taxon>
        <taxon>Streptophyta</taxon>
        <taxon>Embryophyta</taxon>
        <taxon>Tracheophyta</taxon>
        <taxon>Spermatophyta</taxon>
        <taxon>Magnoliopsida</taxon>
        <taxon>Liliopsida</taxon>
        <taxon>Araceae</taxon>
        <taxon>Aroideae</taxon>
        <taxon>Colocasieae</taxon>
        <taxon>Colocasia</taxon>
    </lineage>
</organism>
<dbReference type="AlphaFoldDB" id="A0A843VJQ0"/>
<accession>A0A843VJQ0</accession>
<dbReference type="Proteomes" id="UP000652761">
    <property type="component" value="Unassembled WGS sequence"/>
</dbReference>
<name>A0A843VJQ0_COLES</name>
<protein>
    <submittedName>
        <fullName evidence="1">Uncharacterized protein</fullName>
    </submittedName>
</protein>
<dbReference type="EMBL" id="NMUH01001604">
    <property type="protein sequence ID" value="MQL93850.1"/>
    <property type="molecule type" value="Genomic_DNA"/>
</dbReference>
<proteinExistence type="predicted"/>
<evidence type="ECO:0000313" key="2">
    <source>
        <dbReference type="Proteomes" id="UP000652761"/>
    </source>
</evidence>
<keyword evidence="2" id="KW-1185">Reference proteome</keyword>